<evidence type="ECO:0000313" key="1">
    <source>
        <dbReference type="EMBL" id="MEE6309234.1"/>
    </source>
</evidence>
<evidence type="ECO:0008006" key="3">
    <source>
        <dbReference type="Google" id="ProtNLM"/>
    </source>
</evidence>
<organism evidence="1 2">
    <name type="scientific">Plantactinospora veratri</name>
    <dbReference type="NCBI Taxonomy" id="1436122"/>
    <lineage>
        <taxon>Bacteria</taxon>
        <taxon>Bacillati</taxon>
        <taxon>Actinomycetota</taxon>
        <taxon>Actinomycetes</taxon>
        <taxon>Micromonosporales</taxon>
        <taxon>Micromonosporaceae</taxon>
        <taxon>Plantactinospora</taxon>
    </lineage>
</organism>
<dbReference type="RefSeq" id="WP_331209518.1">
    <property type="nucleotide sequence ID" value="NZ_JAZGQL010000015.1"/>
</dbReference>
<keyword evidence="2" id="KW-1185">Reference proteome</keyword>
<evidence type="ECO:0000313" key="2">
    <source>
        <dbReference type="Proteomes" id="UP001339911"/>
    </source>
</evidence>
<comment type="caution">
    <text evidence="1">The sequence shown here is derived from an EMBL/GenBank/DDBJ whole genome shotgun (WGS) entry which is preliminary data.</text>
</comment>
<protein>
    <recommendedName>
        <fullName evidence="3">DUF3558 domain-containing protein</fullName>
    </recommendedName>
</protein>
<accession>A0ABU7SH02</accession>
<name>A0ABU7SH02_9ACTN</name>
<sequence length="243" mass="27318">MNGVVGMQVRRRNRYPIVRRGTVLAAVVTLVIGGCDSDPKPTETPEPRVTYGQATPDMCERMKLAEVATRFGLKLRSSDDPTVRFDPRGNNVYLSCAIRAFDDSERFRTEVGEFDPAGTVRLRTYPKQEDAEKAHEAEVISLRKFAESKPEISTQDVSGWWDEGVYFQTVVPIEPKQYPRAKNLDAAGVEVLYELRHGNLRVTTRIDNRAATPEIEQVLAFLRDFAQAFTKEAVSHLSRTGPS</sequence>
<gene>
    <name evidence="1" type="ORF">V1634_20560</name>
</gene>
<dbReference type="EMBL" id="JAZGQL010000015">
    <property type="protein sequence ID" value="MEE6309234.1"/>
    <property type="molecule type" value="Genomic_DNA"/>
</dbReference>
<dbReference type="Proteomes" id="UP001339911">
    <property type="component" value="Unassembled WGS sequence"/>
</dbReference>
<reference evidence="1 2" key="1">
    <citation type="submission" date="2024-01" db="EMBL/GenBank/DDBJ databases">
        <title>Genome insights into Plantactinospora veratri sp. nov.</title>
        <authorList>
            <person name="Wang L."/>
        </authorList>
    </citation>
    <scope>NUCLEOTIDE SEQUENCE [LARGE SCALE GENOMIC DNA]</scope>
    <source>
        <strain evidence="1 2">NEAU-FHS4</strain>
    </source>
</reference>
<proteinExistence type="predicted"/>